<dbReference type="EMBL" id="GBRH01237512">
    <property type="protein sequence ID" value="JAD60383.1"/>
    <property type="molecule type" value="Transcribed_RNA"/>
</dbReference>
<name>A0A0A9BDY8_ARUDO</name>
<organism evidence="1">
    <name type="scientific">Arundo donax</name>
    <name type="common">Giant reed</name>
    <name type="synonym">Donax arundinaceus</name>
    <dbReference type="NCBI Taxonomy" id="35708"/>
    <lineage>
        <taxon>Eukaryota</taxon>
        <taxon>Viridiplantae</taxon>
        <taxon>Streptophyta</taxon>
        <taxon>Embryophyta</taxon>
        <taxon>Tracheophyta</taxon>
        <taxon>Spermatophyta</taxon>
        <taxon>Magnoliopsida</taxon>
        <taxon>Liliopsida</taxon>
        <taxon>Poales</taxon>
        <taxon>Poaceae</taxon>
        <taxon>PACMAD clade</taxon>
        <taxon>Arundinoideae</taxon>
        <taxon>Arundineae</taxon>
        <taxon>Arundo</taxon>
    </lineage>
</organism>
<reference evidence="1" key="1">
    <citation type="submission" date="2014-09" db="EMBL/GenBank/DDBJ databases">
        <authorList>
            <person name="Magalhaes I.L.F."/>
            <person name="Oliveira U."/>
            <person name="Santos F.R."/>
            <person name="Vidigal T.H.D.A."/>
            <person name="Brescovit A.D."/>
            <person name="Santos A.J."/>
        </authorList>
    </citation>
    <scope>NUCLEOTIDE SEQUENCE</scope>
    <source>
        <tissue evidence="1">Shoot tissue taken approximately 20 cm above the soil surface</tissue>
    </source>
</reference>
<proteinExistence type="predicted"/>
<evidence type="ECO:0000313" key="1">
    <source>
        <dbReference type="EMBL" id="JAD60383.1"/>
    </source>
</evidence>
<reference evidence="1" key="2">
    <citation type="journal article" date="2015" name="Data Brief">
        <title>Shoot transcriptome of the giant reed, Arundo donax.</title>
        <authorList>
            <person name="Barrero R.A."/>
            <person name="Guerrero F.D."/>
            <person name="Moolhuijzen P."/>
            <person name="Goolsby J.A."/>
            <person name="Tidwell J."/>
            <person name="Bellgard S.E."/>
            <person name="Bellgard M.I."/>
        </authorList>
    </citation>
    <scope>NUCLEOTIDE SEQUENCE</scope>
    <source>
        <tissue evidence="1">Shoot tissue taken approximately 20 cm above the soil surface</tissue>
    </source>
</reference>
<sequence>MSMLTGSFTTFCNKAKVRYHRCHFSEKNFLCNKSTYGS</sequence>
<dbReference type="AlphaFoldDB" id="A0A0A9BDY8"/>
<protein>
    <submittedName>
        <fullName evidence="1">Uncharacterized protein</fullName>
    </submittedName>
</protein>
<accession>A0A0A9BDY8</accession>